<dbReference type="GO" id="GO:0016887">
    <property type="term" value="F:ATP hydrolysis activity"/>
    <property type="evidence" value="ECO:0007669"/>
    <property type="project" value="InterPro"/>
</dbReference>
<feature type="transmembrane region" description="Helical" evidence="13">
    <location>
        <begin position="340"/>
        <end position="361"/>
    </location>
</feature>
<evidence type="ECO:0000256" key="12">
    <source>
        <dbReference type="ARBA" id="ARBA00072252"/>
    </source>
</evidence>
<reference evidence="17" key="2">
    <citation type="journal article" date="2020" name="Int. J. Syst. Evol. Microbiol.">
        <title>Genomic insights into a novel species Rhodoferax aquaticus sp. nov., isolated from freshwater.</title>
        <authorList>
            <person name="Li T."/>
            <person name="Zhuo Y."/>
            <person name="Jin C.Z."/>
            <person name="Wu X."/>
            <person name="Ko S.R."/>
            <person name="Jin F.J."/>
            <person name="Ahn C.Y."/>
            <person name="Oh H.M."/>
            <person name="Lee H.G."/>
            <person name="Jin L."/>
        </authorList>
    </citation>
    <scope>NUCLEOTIDE SEQUENCE [LARGE SCALE GENOMIC DNA]</scope>
    <source>
        <strain evidence="17">Gr-4</strain>
    </source>
</reference>
<dbReference type="PROSITE" id="PS50929">
    <property type="entry name" value="ABC_TM1F"/>
    <property type="match status" value="1"/>
</dbReference>
<evidence type="ECO:0000256" key="1">
    <source>
        <dbReference type="ARBA" id="ARBA00004651"/>
    </source>
</evidence>
<keyword evidence="2" id="KW-0813">Transport</keyword>
<evidence type="ECO:0000256" key="13">
    <source>
        <dbReference type="SAM" id="Phobius"/>
    </source>
</evidence>
<evidence type="ECO:0000313" key="17">
    <source>
        <dbReference type="Proteomes" id="UP000317365"/>
    </source>
</evidence>
<proteinExistence type="inferred from homology"/>
<dbReference type="Pfam" id="PF00664">
    <property type="entry name" value="ABC_membrane"/>
    <property type="match status" value="1"/>
</dbReference>
<keyword evidence="9 13" id="KW-0472">Membrane</keyword>
<dbReference type="SUPFAM" id="SSF52540">
    <property type="entry name" value="P-loop containing nucleoside triphosphate hydrolases"/>
    <property type="match status" value="1"/>
</dbReference>
<feature type="transmembrane region" description="Helical" evidence="13">
    <location>
        <begin position="393"/>
        <end position="413"/>
    </location>
</feature>
<comment type="subcellular location">
    <subcellularLocation>
        <location evidence="1">Cell membrane</location>
        <topology evidence="1">Multi-pass membrane protein</topology>
    </subcellularLocation>
</comment>
<feature type="transmembrane region" description="Helical" evidence="13">
    <location>
        <begin position="425"/>
        <end position="450"/>
    </location>
</feature>
<dbReference type="SUPFAM" id="SSF90123">
    <property type="entry name" value="ABC transporter transmembrane region"/>
    <property type="match status" value="1"/>
</dbReference>
<comment type="similarity">
    <text evidence="11">Belongs to the ABC transporter superfamily. Cyclolysin exporter (TC 3.A.1.109.2) family.</text>
</comment>
<evidence type="ECO:0000256" key="11">
    <source>
        <dbReference type="ARBA" id="ARBA00061173"/>
    </source>
</evidence>
<dbReference type="GO" id="GO:0034040">
    <property type="term" value="F:ATPase-coupled lipid transmembrane transporter activity"/>
    <property type="evidence" value="ECO:0007669"/>
    <property type="project" value="TreeGrafter"/>
</dbReference>
<dbReference type="InterPro" id="IPR011527">
    <property type="entry name" value="ABC1_TM_dom"/>
</dbReference>
<dbReference type="PANTHER" id="PTHR24221">
    <property type="entry name" value="ATP-BINDING CASSETTE SUB-FAMILY B"/>
    <property type="match status" value="1"/>
</dbReference>
<dbReference type="Gene3D" id="3.40.50.300">
    <property type="entry name" value="P-loop containing nucleotide triphosphate hydrolases"/>
    <property type="match status" value="1"/>
</dbReference>
<sequence>MNTALPSVEETLRQFEELLSSDVRQPVRKHPMGDVFAACQSAAKAMGLTGNPIRGGFGPDSEAAEVAYALGLNAREVTLVGSWWESDHGTLICRDTASGNPVLVRSCRGRTAMEFASEGYTTGFKPLTQDAAAGLETQATALYAGLPDSSLEFKDILSLVLKPYHFELWIYLALTLVIASLTYVVPVASGLVIDHAVPHRNETLLFAVVAVVVVCNVLMLSLRWTSEMIVQRIEGAAGTDLQAAFLDRLFRLPMKFLSGYNKADLMRRFTAMEGARRSTLRMLVKTCMDLITFLVGLGALTYYYPVGALAVLGVAVLNLSVAFFLGSLSRAAYAEGEAMTANVLTIVYELIANMLPIRMFAAQRRAFMRWRDNFIEMRRRQVRSTRYGDMYAAFQQSLSLLTLCAVFSIVTYSTTTAAPESIGEYVSFVASVSIVTGSVAGMAATVLAYFNLVTSVAMSLPLRTEVPESVSGRKKLPEIRGEIELQGVDFKYGDEQPLILTNFSMRIAPGEYIGIVGPSGCGKSTLVRLFLGLLSPNNGKVFIDRNDLSNVNVEAVRKTFGVVLQDHRMFAGSILENITAGRDLDVDQVLKTLETIGMAGFVKSLPMGIHTVIGENTSLFSGGQNQLMALARALVGGPRLLIFDEATSALDNVSVGKVGAVLDQLAITRIVFTHRLGTLKNCDRIIVMDRGTITQEGSYDQLATSAGSFKNMLHGKA</sequence>
<comment type="function">
    <text evidence="10">Involved in the export of calmodulin-sensitive adenylate cyclase-hemolysin (cyclolysin).</text>
</comment>
<dbReference type="KEGG" id="rhg:EXZ61_02755"/>
<evidence type="ECO:0000256" key="10">
    <source>
        <dbReference type="ARBA" id="ARBA00055355"/>
    </source>
</evidence>
<dbReference type="SMART" id="SM00382">
    <property type="entry name" value="AAA"/>
    <property type="match status" value="1"/>
</dbReference>
<dbReference type="GO" id="GO:0140359">
    <property type="term" value="F:ABC-type transporter activity"/>
    <property type="evidence" value="ECO:0007669"/>
    <property type="project" value="InterPro"/>
</dbReference>
<evidence type="ECO:0000256" key="6">
    <source>
        <dbReference type="ARBA" id="ARBA00022741"/>
    </source>
</evidence>
<evidence type="ECO:0000256" key="3">
    <source>
        <dbReference type="ARBA" id="ARBA00022475"/>
    </source>
</evidence>
<dbReference type="InterPro" id="IPR036640">
    <property type="entry name" value="ABC1_TM_sf"/>
</dbReference>
<keyword evidence="5" id="KW-0204">Cytolysis</keyword>
<dbReference type="EMBL" id="CP036282">
    <property type="protein sequence ID" value="QDL53177.1"/>
    <property type="molecule type" value="Genomic_DNA"/>
</dbReference>
<feature type="domain" description="ABC transporter" evidence="14">
    <location>
        <begin position="483"/>
        <end position="715"/>
    </location>
</feature>
<keyword evidence="6" id="KW-0547">Nucleotide-binding</keyword>
<dbReference type="PANTHER" id="PTHR24221:SF654">
    <property type="entry name" value="ATP-BINDING CASSETTE SUB-FAMILY B MEMBER 6"/>
    <property type="match status" value="1"/>
</dbReference>
<organism evidence="16 17">
    <name type="scientific">Rhodoferax aquaticus</name>
    <dbReference type="NCBI Taxonomy" id="2527691"/>
    <lineage>
        <taxon>Bacteria</taxon>
        <taxon>Pseudomonadati</taxon>
        <taxon>Pseudomonadota</taxon>
        <taxon>Betaproteobacteria</taxon>
        <taxon>Burkholderiales</taxon>
        <taxon>Comamonadaceae</taxon>
        <taxon>Rhodoferax</taxon>
    </lineage>
</organism>
<evidence type="ECO:0000256" key="8">
    <source>
        <dbReference type="ARBA" id="ARBA00022989"/>
    </source>
</evidence>
<keyword evidence="5" id="KW-0354">Hemolysis</keyword>
<dbReference type="PROSITE" id="PS50893">
    <property type="entry name" value="ABC_TRANSPORTER_2"/>
    <property type="match status" value="1"/>
</dbReference>
<evidence type="ECO:0000259" key="14">
    <source>
        <dbReference type="PROSITE" id="PS50893"/>
    </source>
</evidence>
<dbReference type="GO" id="GO:0031640">
    <property type="term" value="P:killing of cells of another organism"/>
    <property type="evidence" value="ECO:0007669"/>
    <property type="project" value="UniProtKB-KW"/>
</dbReference>
<dbReference type="InterPro" id="IPR003593">
    <property type="entry name" value="AAA+_ATPase"/>
</dbReference>
<dbReference type="Proteomes" id="UP000317365">
    <property type="component" value="Chromosome"/>
</dbReference>
<dbReference type="InterPro" id="IPR039421">
    <property type="entry name" value="Type_1_exporter"/>
</dbReference>
<evidence type="ECO:0000256" key="2">
    <source>
        <dbReference type="ARBA" id="ARBA00022448"/>
    </source>
</evidence>
<dbReference type="Pfam" id="PF00005">
    <property type="entry name" value="ABC_tran"/>
    <property type="match status" value="1"/>
</dbReference>
<keyword evidence="7 16" id="KW-0067">ATP-binding</keyword>
<reference evidence="17" key="1">
    <citation type="submission" date="2019-02" db="EMBL/GenBank/DDBJ databases">
        <title>Complete genome sequence of Rhodoferax sp. Gr-4.</title>
        <authorList>
            <person name="Jin L."/>
        </authorList>
    </citation>
    <scope>NUCLEOTIDE SEQUENCE [LARGE SCALE GENOMIC DNA]</scope>
    <source>
        <strain evidence="17">Gr-4</strain>
    </source>
</reference>
<feature type="transmembrane region" description="Helical" evidence="13">
    <location>
        <begin position="282"/>
        <end position="303"/>
    </location>
</feature>
<dbReference type="Gene3D" id="1.20.1560.10">
    <property type="entry name" value="ABC transporter type 1, transmembrane domain"/>
    <property type="match status" value="1"/>
</dbReference>
<name>A0A515EKI4_9BURK</name>
<dbReference type="AlphaFoldDB" id="A0A515EKI4"/>
<dbReference type="InterPro" id="IPR027417">
    <property type="entry name" value="P-loop_NTPase"/>
</dbReference>
<evidence type="ECO:0000259" key="15">
    <source>
        <dbReference type="PROSITE" id="PS50929"/>
    </source>
</evidence>
<keyword evidence="8 13" id="KW-1133">Transmembrane helix</keyword>
<feature type="transmembrane region" description="Helical" evidence="13">
    <location>
        <begin position="168"/>
        <end position="192"/>
    </location>
</feature>
<feature type="transmembrane region" description="Helical" evidence="13">
    <location>
        <begin position="204"/>
        <end position="222"/>
    </location>
</feature>
<dbReference type="GO" id="GO:0005886">
    <property type="term" value="C:plasma membrane"/>
    <property type="evidence" value="ECO:0007669"/>
    <property type="project" value="UniProtKB-SubCell"/>
</dbReference>
<feature type="domain" description="ABC transmembrane type-1" evidence="15">
    <location>
        <begin position="169"/>
        <end position="443"/>
    </location>
</feature>
<keyword evidence="17" id="KW-1185">Reference proteome</keyword>
<evidence type="ECO:0000256" key="9">
    <source>
        <dbReference type="ARBA" id="ARBA00023136"/>
    </source>
</evidence>
<dbReference type="RefSeq" id="WP_142808796.1">
    <property type="nucleotide sequence ID" value="NZ_CP036282.1"/>
</dbReference>
<protein>
    <recommendedName>
        <fullName evidence="12">Cyclolysin secretion/processing ATP-binding protein CyaB</fullName>
    </recommendedName>
</protein>
<evidence type="ECO:0000256" key="7">
    <source>
        <dbReference type="ARBA" id="ARBA00022840"/>
    </source>
</evidence>
<evidence type="ECO:0000256" key="5">
    <source>
        <dbReference type="ARBA" id="ARBA00022735"/>
    </source>
</evidence>
<keyword evidence="3" id="KW-1003">Cell membrane</keyword>
<dbReference type="InterPro" id="IPR003439">
    <property type="entry name" value="ABC_transporter-like_ATP-bd"/>
</dbReference>
<keyword evidence="4 13" id="KW-0812">Transmembrane</keyword>
<evidence type="ECO:0000313" key="16">
    <source>
        <dbReference type="EMBL" id="QDL53177.1"/>
    </source>
</evidence>
<gene>
    <name evidence="16" type="ORF">EXZ61_02755</name>
</gene>
<dbReference type="FunFam" id="3.40.50.300:FF:000299">
    <property type="entry name" value="ABC transporter ATP-binding protein/permease"/>
    <property type="match status" value="1"/>
</dbReference>
<evidence type="ECO:0000256" key="4">
    <source>
        <dbReference type="ARBA" id="ARBA00022692"/>
    </source>
</evidence>
<dbReference type="GO" id="GO:0005524">
    <property type="term" value="F:ATP binding"/>
    <property type="evidence" value="ECO:0007669"/>
    <property type="project" value="UniProtKB-KW"/>
</dbReference>
<accession>A0A515EKI4</accession>